<evidence type="ECO:0008006" key="3">
    <source>
        <dbReference type="Google" id="ProtNLM"/>
    </source>
</evidence>
<sequence length="294" mass="32732">MLRHDFVADLERIAPHIGTTLHWPRESDVLSHDGLADLGKALDEALVLVQRQARKLLDAHLLDVPDSPLLGRISLFRAIGMIRQETIHTGTLSWLIDPRQPHGFESALCQAFVRAINVSGEQDPASSLKSLILDPSSRVTNVASEFWLSSDCRMDVLIEGHAKNGTRWAVVVEAKVDAEEQKDQLLNYDRALERRARQGWSDVQVLRVFLSEDGRSGKSSALGSAWARMSYLDIAREFLATYRGLGQSEGHAFLRIYLSGLLEELCGISCGADLIDLLAKNNAVDIERLLTERK</sequence>
<dbReference type="Pfam" id="PF14281">
    <property type="entry name" value="PDDEXK_4"/>
    <property type="match status" value="1"/>
</dbReference>
<dbReference type="RefSeq" id="WP_162337479.1">
    <property type="nucleotide sequence ID" value="NZ_JBHSRQ010000015.1"/>
</dbReference>
<protein>
    <recommendedName>
        <fullName evidence="3">PD-(D/E)XK nuclease superfamily protein</fullName>
    </recommendedName>
</protein>
<proteinExistence type="predicted"/>
<accession>A0ABQ6ZHT0</accession>
<evidence type="ECO:0000313" key="1">
    <source>
        <dbReference type="EMBL" id="KAF1725494.1"/>
    </source>
</evidence>
<dbReference type="InterPro" id="IPR029470">
    <property type="entry name" value="PDDEXK_4"/>
</dbReference>
<gene>
    <name evidence="1" type="ORF">CSC78_08495</name>
</gene>
<name>A0ABQ6ZHT0_9GAMM</name>
<organism evidence="1 2">
    <name type="scientific">Pseudoxanthomonas japonensis</name>
    <dbReference type="NCBI Taxonomy" id="69284"/>
    <lineage>
        <taxon>Bacteria</taxon>
        <taxon>Pseudomonadati</taxon>
        <taxon>Pseudomonadota</taxon>
        <taxon>Gammaproteobacteria</taxon>
        <taxon>Lysobacterales</taxon>
        <taxon>Lysobacteraceae</taxon>
        <taxon>Pseudoxanthomonas</taxon>
    </lineage>
</organism>
<evidence type="ECO:0000313" key="2">
    <source>
        <dbReference type="Proteomes" id="UP000781710"/>
    </source>
</evidence>
<dbReference type="Proteomes" id="UP000781710">
    <property type="component" value="Unassembled WGS sequence"/>
</dbReference>
<reference evidence="1 2" key="1">
    <citation type="submission" date="2017-10" db="EMBL/GenBank/DDBJ databases">
        <title>Whole genome sequencing of members of genus Pseudoxanthomonas.</title>
        <authorList>
            <person name="Kumar S."/>
            <person name="Bansal K."/>
            <person name="Kaur A."/>
            <person name="Patil P."/>
            <person name="Sharma S."/>
            <person name="Patil P.B."/>
        </authorList>
    </citation>
    <scope>NUCLEOTIDE SEQUENCE [LARGE SCALE GENOMIC DNA]</scope>
    <source>
        <strain evidence="1 2">DSM 17109</strain>
    </source>
</reference>
<dbReference type="EMBL" id="PDWW01000009">
    <property type="protein sequence ID" value="KAF1725494.1"/>
    <property type="molecule type" value="Genomic_DNA"/>
</dbReference>
<comment type="caution">
    <text evidence="1">The sequence shown here is derived from an EMBL/GenBank/DDBJ whole genome shotgun (WGS) entry which is preliminary data.</text>
</comment>
<keyword evidence="2" id="KW-1185">Reference proteome</keyword>